<dbReference type="InterPro" id="IPR004360">
    <property type="entry name" value="Glyas_Fos-R_dOase_dom"/>
</dbReference>
<comment type="caution">
    <text evidence="2">The sequence shown here is derived from an EMBL/GenBank/DDBJ whole genome shotgun (WGS) entry which is preliminary data.</text>
</comment>
<name>A0A841L8Q7_9SPHN</name>
<organism evidence="2 3">
    <name type="scientific">Polymorphobacter multimanifer</name>
    <dbReference type="NCBI Taxonomy" id="1070431"/>
    <lineage>
        <taxon>Bacteria</taxon>
        <taxon>Pseudomonadati</taxon>
        <taxon>Pseudomonadota</taxon>
        <taxon>Alphaproteobacteria</taxon>
        <taxon>Sphingomonadales</taxon>
        <taxon>Sphingosinicellaceae</taxon>
        <taxon>Polymorphobacter</taxon>
    </lineage>
</organism>
<dbReference type="PANTHER" id="PTHR34109">
    <property type="entry name" value="BNAUNNG04460D PROTEIN-RELATED"/>
    <property type="match status" value="1"/>
</dbReference>
<dbReference type="AlphaFoldDB" id="A0A841L8Q7"/>
<dbReference type="RefSeq" id="WP_184199485.1">
    <property type="nucleotide sequence ID" value="NZ_JACIIV010000014.1"/>
</dbReference>
<keyword evidence="3" id="KW-1185">Reference proteome</keyword>
<dbReference type="PROSITE" id="PS51819">
    <property type="entry name" value="VOC"/>
    <property type="match status" value="1"/>
</dbReference>
<dbReference type="InterPro" id="IPR037523">
    <property type="entry name" value="VOC_core"/>
</dbReference>
<protein>
    <submittedName>
        <fullName evidence="2">PhnB protein</fullName>
    </submittedName>
</protein>
<evidence type="ECO:0000259" key="1">
    <source>
        <dbReference type="PROSITE" id="PS51819"/>
    </source>
</evidence>
<dbReference type="PANTHER" id="PTHR34109:SF1">
    <property type="entry name" value="VOC DOMAIN-CONTAINING PROTEIN"/>
    <property type="match status" value="1"/>
</dbReference>
<evidence type="ECO:0000313" key="3">
    <source>
        <dbReference type="Proteomes" id="UP000538147"/>
    </source>
</evidence>
<dbReference type="SUPFAM" id="SSF54593">
    <property type="entry name" value="Glyoxalase/Bleomycin resistance protein/Dihydroxybiphenyl dioxygenase"/>
    <property type="match status" value="1"/>
</dbReference>
<sequence length="137" mass="14916">MATPSFQGVIPYLAMAGRTREACDFYIAAFAADMVEQTPHPDDTPGIMHAQVFINGGALMMTDHGGTNPDGSPGKSIETGFGHLQLVVEDGQRWWDRAVAAGCTVLEPFQHQFWGDDWGMLQDPFGLHWAVLQPGQA</sequence>
<reference evidence="2 3" key="1">
    <citation type="submission" date="2020-08" db="EMBL/GenBank/DDBJ databases">
        <title>Genomic Encyclopedia of Type Strains, Phase IV (KMG-IV): sequencing the most valuable type-strain genomes for metagenomic binning, comparative biology and taxonomic classification.</title>
        <authorList>
            <person name="Goeker M."/>
        </authorList>
    </citation>
    <scope>NUCLEOTIDE SEQUENCE [LARGE SCALE GENOMIC DNA]</scope>
    <source>
        <strain evidence="2 3">DSM 102189</strain>
    </source>
</reference>
<proteinExistence type="predicted"/>
<accession>A0A841L8Q7</accession>
<gene>
    <name evidence="2" type="ORF">FHS79_002153</name>
</gene>
<dbReference type="Gene3D" id="3.10.180.10">
    <property type="entry name" value="2,3-Dihydroxybiphenyl 1,2-Dioxygenase, domain 1"/>
    <property type="match status" value="1"/>
</dbReference>
<evidence type="ECO:0000313" key="2">
    <source>
        <dbReference type="EMBL" id="MBB6227971.1"/>
    </source>
</evidence>
<dbReference type="Pfam" id="PF00903">
    <property type="entry name" value="Glyoxalase"/>
    <property type="match status" value="1"/>
</dbReference>
<dbReference type="EMBL" id="JACIIV010000014">
    <property type="protein sequence ID" value="MBB6227971.1"/>
    <property type="molecule type" value="Genomic_DNA"/>
</dbReference>
<dbReference type="Proteomes" id="UP000538147">
    <property type="component" value="Unassembled WGS sequence"/>
</dbReference>
<feature type="domain" description="VOC" evidence="1">
    <location>
        <begin position="8"/>
        <end position="134"/>
    </location>
</feature>
<dbReference type="InterPro" id="IPR029068">
    <property type="entry name" value="Glyas_Bleomycin-R_OHBP_Dase"/>
</dbReference>